<dbReference type="Gene3D" id="3.40.190.120">
    <property type="entry name" value="Osmoprotection protein (prox), domain 2"/>
    <property type="match status" value="1"/>
</dbReference>
<dbReference type="RefSeq" id="WP_179753658.1">
    <property type="nucleotide sequence ID" value="NZ_JACCBU010000001.1"/>
</dbReference>
<gene>
    <name evidence="2" type="ORF">BKA15_004010</name>
</gene>
<evidence type="ECO:0000313" key="2">
    <source>
        <dbReference type="EMBL" id="NYE72681.1"/>
    </source>
</evidence>
<evidence type="ECO:0000313" key="3">
    <source>
        <dbReference type="Proteomes" id="UP000569914"/>
    </source>
</evidence>
<feature type="domain" description="ABC-type glycine betaine transport system substrate-binding" evidence="1">
    <location>
        <begin position="41"/>
        <end position="296"/>
    </location>
</feature>
<dbReference type="GO" id="GO:0043190">
    <property type="term" value="C:ATP-binding cassette (ABC) transporter complex"/>
    <property type="evidence" value="ECO:0007669"/>
    <property type="project" value="InterPro"/>
</dbReference>
<dbReference type="EMBL" id="JACCBU010000001">
    <property type="protein sequence ID" value="NYE72681.1"/>
    <property type="molecule type" value="Genomic_DNA"/>
</dbReference>
<organism evidence="2 3">
    <name type="scientific">Microlunatus parietis</name>
    <dbReference type="NCBI Taxonomy" id="682979"/>
    <lineage>
        <taxon>Bacteria</taxon>
        <taxon>Bacillati</taxon>
        <taxon>Actinomycetota</taxon>
        <taxon>Actinomycetes</taxon>
        <taxon>Propionibacteriales</taxon>
        <taxon>Propionibacteriaceae</taxon>
        <taxon>Microlunatus</taxon>
    </lineage>
</organism>
<reference evidence="2 3" key="1">
    <citation type="submission" date="2020-07" db="EMBL/GenBank/DDBJ databases">
        <title>Sequencing the genomes of 1000 actinobacteria strains.</title>
        <authorList>
            <person name="Klenk H.-P."/>
        </authorList>
    </citation>
    <scope>NUCLEOTIDE SEQUENCE [LARGE SCALE GENOMIC DNA]</scope>
    <source>
        <strain evidence="2 3">DSM 22083</strain>
    </source>
</reference>
<accession>A0A7Y9I9X9</accession>
<name>A0A7Y9I9X9_9ACTN</name>
<sequence length="301" mass="30560">MRRRLAGPAMIILLVMIMAGCTLDADPLRSSGQASAAPDFVVGAPESAEGALLAQLYVGALQAKGLSAGTEPVGERADYLQRLREGRLALVPDHTGALLTELNPAQAASTASEVEDQLPEAAGPDLVVVKPASASAKVSFVITKATADAKQVATLDDLAKISDGTVLGGPADLPRQKYGPEALTAIYGARFASFRPYPDSAALARDLGAGTVSVGAFSGTDPVLAGDSFVRLEDPEAMVLPENVTAVGGAAIKANPTALGAIEAVHAALTTQELTVLKSQVGSGEPVDKVAAAWLSARGLG</sequence>
<dbReference type="PROSITE" id="PS51257">
    <property type="entry name" value="PROKAR_LIPOPROTEIN"/>
    <property type="match status" value="1"/>
</dbReference>
<proteinExistence type="predicted"/>
<keyword evidence="3" id="KW-1185">Reference proteome</keyword>
<dbReference type="Pfam" id="PF04069">
    <property type="entry name" value="OpuAC"/>
    <property type="match status" value="1"/>
</dbReference>
<comment type="caution">
    <text evidence="2">The sequence shown here is derived from an EMBL/GenBank/DDBJ whole genome shotgun (WGS) entry which is preliminary data.</text>
</comment>
<dbReference type="Proteomes" id="UP000569914">
    <property type="component" value="Unassembled WGS sequence"/>
</dbReference>
<dbReference type="InterPro" id="IPR007210">
    <property type="entry name" value="ABC_Gly_betaine_transp_sub-bd"/>
</dbReference>
<dbReference type="Gene3D" id="3.40.190.10">
    <property type="entry name" value="Periplasmic binding protein-like II"/>
    <property type="match status" value="1"/>
</dbReference>
<evidence type="ECO:0000259" key="1">
    <source>
        <dbReference type="Pfam" id="PF04069"/>
    </source>
</evidence>
<dbReference type="GO" id="GO:0022857">
    <property type="term" value="F:transmembrane transporter activity"/>
    <property type="evidence" value="ECO:0007669"/>
    <property type="project" value="InterPro"/>
</dbReference>
<dbReference type="SUPFAM" id="SSF53850">
    <property type="entry name" value="Periplasmic binding protein-like II"/>
    <property type="match status" value="1"/>
</dbReference>
<dbReference type="AlphaFoldDB" id="A0A7Y9I9X9"/>
<protein>
    <submittedName>
        <fullName evidence="2">Osmoprotectant transport system substrate-binding protein</fullName>
    </submittedName>
</protein>